<evidence type="ECO:0000256" key="1">
    <source>
        <dbReference type="SAM" id="Phobius"/>
    </source>
</evidence>
<keyword evidence="1" id="KW-1133">Transmembrane helix</keyword>
<dbReference type="EMBL" id="BK015869">
    <property type="protein sequence ID" value="DAD70614.1"/>
    <property type="molecule type" value="Genomic_DNA"/>
</dbReference>
<accession>A0A8S5LKX7</accession>
<keyword evidence="1" id="KW-0812">Transmembrane</keyword>
<reference evidence="2" key="1">
    <citation type="journal article" date="2021" name="Proc. Natl. Acad. Sci. U.S.A.">
        <title>A Catalog of Tens of Thousands of Viruses from Human Metagenomes Reveals Hidden Associations with Chronic Diseases.</title>
        <authorList>
            <person name="Tisza M.J."/>
            <person name="Buck C.B."/>
        </authorList>
    </citation>
    <scope>NUCLEOTIDE SEQUENCE</scope>
    <source>
        <strain evidence="2">Ctvod4</strain>
    </source>
</reference>
<keyword evidence="1" id="KW-0472">Membrane</keyword>
<organism evidence="2">
    <name type="scientific">Siphoviridae sp. ctvod4</name>
    <dbReference type="NCBI Taxonomy" id="2827595"/>
    <lineage>
        <taxon>Viruses</taxon>
        <taxon>Duplodnaviria</taxon>
        <taxon>Heunggongvirae</taxon>
        <taxon>Uroviricota</taxon>
        <taxon>Caudoviricetes</taxon>
    </lineage>
</organism>
<proteinExistence type="predicted"/>
<protein>
    <submittedName>
        <fullName evidence="2">Uncharacterized protein</fullName>
    </submittedName>
</protein>
<name>A0A8S5LKX7_9CAUD</name>
<sequence>MNCNDEKRAFAPMSVETELSLYCALSDLIEKHSYCSPIVSPHLSERLKKYIKENPDKFEKEMSKYNSYSGDTSVEKQIKNKNITNHSYNKCECQKYNVIVMLLLLSLCVLLYIAIRYFSNL</sequence>
<feature type="transmembrane region" description="Helical" evidence="1">
    <location>
        <begin position="96"/>
        <end position="115"/>
    </location>
</feature>
<evidence type="ECO:0000313" key="2">
    <source>
        <dbReference type="EMBL" id="DAD70614.1"/>
    </source>
</evidence>